<evidence type="ECO:0000259" key="2">
    <source>
        <dbReference type="Pfam" id="PF08308"/>
    </source>
</evidence>
<keyword evidence="1" id="KW-0732">Signal</keyword>
<proteinExistence type="predicted"/>
<sequence length="131" mass="14791">MKRTINLFSLIIFIMTTACSTVLNTTTQEIEVKSNPANAKITIDGKKFGLTPQIVNLERGSNHVVKLELDGYEVYETQITRKISFWFWGNALNGFIPGMVTDMFTGSMYNLLPEKISVELIQAKQEKGKKL</sequence>
<dbReference type="EMBL" id="JARGDL010000024">
    <property type="protein sequence ID" value="MDF1613033.1"/>
    <property type="molecule type" value="Genomic_DNA"/>
</dbReference>
<feature type="domain" description="PEGA" evidence="2">
    <location>
        <begin position="29"/>
        <end position="80"/>
    </location>
</feature>
<reference evidence="3" key="1">
    <citation type="submission" date="2023-03" db="EMBL/GenBank/DDBJ databases">
        <title>Stygiobacter electus gen. nov., sp. nov., facultatively anaerobic thermotolerant bacterium of the class Ignavibacteria from a well of Yessentuki mineral water deposit.</title>
        <authorList>
            <person name="Podosokorskaya O.A."/>
            <person name="Elcheninov A.G."/>
            <person name="Petrova N.F."/>
            <person name="Zavarzina D.G."/>
            <person name="Kublanov I.V."/>
            <person name="Merkel A.Y."/>
        </authorList>
    </citation>
    <scope>NUCLEOTIDE SEQUENCE</scope>
    <source>
        <strain evidence="3">09-Me</strain>
    </source>
</reference>
<organism evidence="3 4">
    <name type="scientific">Stygiobacter electus</name>
    <dbReference type="NCBI Taxonomy" id="3032292"/>
    <lineage>
        <taxon>Bacteria</taxon>
        <taxon>Pseudomonadati</taxon>
        <taxon>Ignavibacteriota</taxon>
        <taxon>Ignavibacteria</taxon>
        <taxon>Ignavibacteriales</taxon>
        <taxon>Melioribacteraceae</taxon>
        <taxon>Stygiobacter</taxon>
    </lineage>
</organism>
<accession>A0AAE3TD39</accession>
<comment type="caution">
    <text evidence="3">The sequence shown here is derived from an EMBL/GenBank/DDBJ whole genome shotgun (WGS) entry which is preliminary data.</text>
</comment>
<dbReference type="Proteomes" id="UP001221302">
    <property type="component" value="Unassembled WGS sequence"/>
</dbReference>
<gene>
    <name evidence="3" type="ORF">P0M35_12785</name>
</gene>
<protein>
    <submittedName>
        <fullName evidence="3">PEGA domain-containing protein</fullName>
    </submittedName>
</protein>
<feature type="chain" id="PRO_5042018360" evidence="1">
    <location>
        <begin position="21"/>
        <end position="131"/>
    </location>
</feature>
<name>A0AAE3TD39_9BACT</name>
<dbReference type="RefSeq" id="WP_321536804.1">
    <property type="nucleotide sequence ID" value="NZ_JARGDL010000024.1"/>
</dbReference>
<keyword evidence="4" id="KW-1185">Reference proteome</keyword>
<evidence type="ECO:0000313" key="3">
    <source>
        <dbReference type="EMBL" id="MDF1613033.1"/>
    </source>
</evidence>
<evidence type="ECO:0000313" key="4">
    <source>
        <dbReference type="Proteomes" id="UP001221302"/>
    </source>
</evidence>
<feature type="signal peptide" evidence="1">
    <location>
        <begin position="1"/>
        <end position="20"/>
    </location>
</feature>
<dbReference type="Pfam" id="PF08308">
    <property type="entry name" value="PEGA"/>
    <property type="match status" value="1"/>
</dbReference>
<dbReference type="InterPro" id="IPR013229">
    <property type="entry name" value="PEGA"/>
</dbReference>
<evidence type="ECO:0000256" key="1">
    <source>
        <dbReference type="SAM" id="SignalP"/>
    </source>
</evidence>
<dbReference type="AlphaFoldDB" id="A0AAE3TD39"/>
<dbReference type="PROSITE" id="PS51257">
    <property type="entry name" value="PROKAR_LIPOPROTEIN"/>
    <property type="match status" value="1"/>
</dbReference>